<proteinExistence type="predicted"/>
<organism evidence="1 2">
    <name type="scientific">Spiromyces aspiralis</name>
    <dbReference type="NCBI Taxonomy" id="68401"/>
    <lineage>
        <taxon>Eukaryota</taxon>
        <taxon>Fungi</taxon>
        <taxon>Fungi incertae sedis</taxon>
        <taxon>Zoopagomycota</taxon>
        <taxon>Kickxellomycotina</taxon>
        <taxon>Kickxellomycetes</taxon>
        <taxon>Kickxellales</taxon>
        <taxon>Kickxellaceae</taxon>
        <taxon>Spiromyces</taxon>
    </lineage>
</organism>
<name>A0ACC1H8U8_9FUNG</name>
<gene>
    <name evidence="1" type="ORF">EV182_006769</name>
</gene>
<evidence type="ECO:0000313" key="2">
    <source>
        <dbReference type="Proteomes" id="UP001145114"/>
    </source>
</evidence>
<feature type="non-terminal residue" evidence="1">
    <location>
        <position position="129"/>
    </location>
</feature>
<reference evidence="1" key="1">
    <citation type="submission" date="2022-06" db="EMBL/GenBank/DDBJ databases">
        <title>Phylogenomic reconstructions and comparative analyses of Kickxellomycotina fungi.</title>
        <authorList>
            <person name="Reynolds N.K."/>
            <person name="Stajich J.E."/>
            <person name="Barry K."/>
            <person name="Grigoriev I.V."/>
            <person name="Crous P."/>
            <person name="Smith M.E."/>
        </authorList>
    </citation>
    <scope>NUCLEOTIDE SEQUENCE</scope>
    <source>
        <strain evidence="1">RSA 2271</strain>
    </source>
</reference>
<dbReference type="Proteomes" id="UP001145114">
    <property type="component" value="Unassembled WGS sequence"/>
</dbReference>
<sequence length="129" mass="14826">MARKQSCRRKNVKGEISTLQKLNRGNAATAAGPSKVSKRKGGSNSRVYRTLQDLMVRDINSKTKDEKTAMEIRGIPSQPPDISKKGLEEQRLQQQRRLREQRDKAQGEWQREQDQYMVALDKLTALMQK</sequence>
<evidence type="ECO:0000313" key="1">
    <source>
        <dbReference type="EMBL" id="KAJ1672651.1"/>
    </source>
</evidence>
<accession>A0ACC1H8U8</accession>
<protein>
    <submittedName>
        <fullName evidence="1">Uncharacterized protein</fullName>
    </submittedName>
</protein>
<comment type="caution">
    <text evidence="1">The sequence shown here is derived from an EMBL/GenBank/DDBJ whole genome shotgun (WGS) entry which is preliminary data.</text>
</comment>
<dbReference type="EMBL" id="JAMZIH010008044">
    <property type="protein sequence ID" value="KAJ1672651.1"/>
    <property type="molecule type" value="Genomic_DNA"/>
</dbReference>
<keyword evidence="2" id="KW-1185">Reference proteome</keyword>